<protein>
    <submittedName>
        <fullName evidence="1">Uncharacterized protein</fullName>
    </submittedName>
</protein>
<dbReference type="Proteomes" id="UP000712600">
    <property type="component" value="Unassembled WGS sequence"/>
</dbReference>
<name>A0A8S9QDF3_BRACR</name>
<sequence>MWESKESPLDPEILFGTRRLSKDPKVIWEPGVPSDPEVVFRTRRLLGTRRFHLDPEVVLNPGLYKNLEVYLFQALRSFQDPKTEWGPEGTVLCLPKQDYYRYLFGFRILPLGSWPRSSSYVVFYFCRKSLTGLEGAGVGVMTQVPGLRYFPRLEKQDLDCSQYFTGPRCALGCTGVLSSFDNILRLALPVQTLSLNTVLLRLYLICSLPESKRVSSSGSTLHYMEYAPCLRHLALYVLRIPHGSRLLSKRMDVGVIAGASLNRNLEVGVLPEAWMIFPNQIAPYFLISSSNSGNNLCTQVNRSCSFSEGFPWIGHCSSNPSFPGSS</sequence>
<dbReference type="AlphaFoldDB" id="A0A8S9QDF3"/>
<evidence type="ECO:0000313" key="2">
    <source>
        <dbReference type="Proteomes" id="UP000712600"/>
    </source>
</evidence>
<reference evidence="1" key="1">
    <citation type="submission" date="2019-12" db="EMBL/GenBank/DDBJ databases">
        <title>Genome sequencing and annotation of Brassica cretica.</title>
        <authorList>
            <person name="Studholme D.J."/>
            <person name="Sarris P."/>
        </authorList>
    </citation>
    <scope>NUCLEOTIDE SEQUENCE</scope>
    <source>
        <strain evidence="1">PFS-109/04</strain>
        <tissue evidence="1">Leaf</tissue>
    </source>
</reference>
<proteinExistence type="predicted"/>
<comment type="caution">
    <text evidence="1">The sequence shown here is derived from an EMBL/GenBank/DDBJ whole genome shotgun (WGS) entry which is preliminary data.</text>
</comment>
<dbReference type="EMBL" id="QGKX02001290">
    <property type="protein sequence ID" value="KAF3536204.1"/>
    <property type="molecule type" value="Genomic_DNA"/>
</dbReference>
<gene>
    <name evidence="1" type="ORF">F2Q69_00023033</name>
</gene>
<accession>A0A8S9QDF3</accession>
<organism evidence="1 2">
    <name type="scientific">Brassica cretica</name>
    <name type="common">Mustard</name>
    <dbReference type="NCBI Taxonomy" id="69181"/>
    <lineage>
        <taxon>Eukaryota</taxon>
        <taxon>Viridiplantae</taxon>
        <taxon>Streptophyta</taxon>
        <taxon>Embryophyta</taxon>
        <taxon>Tracheophyta</taxon>
        <taxon>Spermatophyta</taxon>
        <taxon>Magnoliopsida</taxon>
        <taxon>eudicotyledons</taxon>
        <taxon>Gunneridae</taxon>
        <taxon>Pentapetalae</taxon>
        <taxon>rosids</taxon>
        <taxon>malvids</taxon>
        <taxon>Brassicales</taxon>
        <taxon>Brassicaceae</taxon>
        <taxon>Brassiceae</taxon>
        <taxon>Brassica</taxon>
    </lineage>
</organism>
<evidence type="ECO:0000313" key="1">
    <source>
        <dbReference type="EMBL" id="KAF3536204.1"/>
    </source>
</evidence>